<comment type="caution">
    <text evidence="1">The sequence shown here is derived from an EMBL/GenBank/DDBJ whole genome shotgun (WGS) entry which is preliminary data.</text>
</comment>
<gene>
    <name evidence="1" type="ORF">QYC35_09990</name>
</gene>
<protein>
    <submittedName>
        <fullName evidence="1">Uncharacterized protein</fullName>
    </submittedName>
</protein>
<accession>A0AAW7N8M7</accession>
<dbReference type="RefSeq" id="WP_301207690.1">
    <property type="nucleotide sequence ID" value="NZ_JAUIQT010000004.1"/>
</dbReference>
<reference evidence="1" key="1">
    <citation type="submission" date="2023-07" db="EMBL/GenBank/DDBJ databases">
        <title>Complete genome sequence of Ligilactobacillus salivarius SRCM217594 isolated from Gallus gallus domesticus feces.</title>
        <authorList>
            <person name="Yang H.-G."/>
            <person name="Ryu M.-S."/>
            <person name="Ha G.-S."/>
            <person name="Yang H.-J."/>
            <person name="Jeong D.-Y."/>
        </authorList>
    </citation>
    <scope>NUCLEOTIDE SEQUENCE</scope>
    <source>
        <strain evidence="1">SRCM217594</strain>
    </source>
</reference>
<dbReference type="AlphaFoldDB" id="A0AAW7N8M7"/>
<name>A0AAW7N8M7_9LACO</name>
<dbReference type="EMBL" id="JAUIQT010000004">
    <property type="protein sequence ID" value="MDN4834509.1"/>
    <property type="molecule type" value="Genomic_DNA"/>
</dbReference>
<proteinExistence type="predicted"/>
<evidence type="ECO:0000313" key="1">
    <source>
        <dbReference type="EMBL" id="MDN4834509.1"/>
    </source>
</evidence>
<sequence length="142" mass="16202">MAVKLQGVRQNRGGYSEDIPPEYMPNVGGPLLIIGQPERQTKWDSTRREPTSEFSKWRLVVIDAHDPVAEPFSLSVLRDTNFEVGDIIAVDEVEACEIYCNNYRCLHHRKPDVYFRTAHVKKVGHIDLLNIASKAVNNKEEL</sequence>
<evidence type="ECO:0000313" key="2">
    <source>
        <dbReference type="Proteomes" id="UP001174888"/>
    </source>
</evidence>
<organism evidence="1 2">
    <name type="scientific">Ligilactobacillus salivarius</name>
    <dbReference type="NCBI Taxonomy" id="1624"/>
    <lineage>
        <taxon>Bacteria</taxon>
        <taxon>Bacillati</taxon>
        <taxon>Bacillota</taxon>
        <taxon>Bacilli</taxon>
        <taxon>Lactobacillales</taxon>
        <taxon>Lactobacillaceae</taxon>
        <taxon>Ligilactobacillus</taxon>
    </lineage>
</organism>
<dbReference type="Proteomes" id="UP001174888">
    <property type="component" value="Unassembled WGS sequence"/>
</dbReference>